<dbReference type="Gene3D" id="3.90.1150.10">
    <property type="entry name" value="Aspartate Aminotransferase, domain 1"/>
    <property type="match status" value="1"/>
</dbReference>
<dbReference type="InterPro" id="IPR006233">
    <property type="entry name" value="Cys_b_lyase_bac"/>
</dbReference>
<dbReference type="AlphaFoldDB" id="K1JHK6"/>
<evidence type="ECO:0000256" key="2">
    <source>
        <dbReference type="ARBA" id="ARBA00009077"/>
    </source>
</evidence>
<dbReference type="PATRIC" id="fig|742823.3.peg.1222"/>
<dbReference type="InterPro" id="IPR015422">
    <property type="entry name" value="PyrdxlP-dep_Trfase_small"/>
</dbReference>
<dbReference type="PROSITE" id="PS00868">
    <property type="entry name" value="CYS_MET_METAB_PP"/>
    <property type="match status" value="1"/>
</dbReference>
<comment type="similarity">
    <text evidence="2 9">Belongs to the trans-sulfuration enzymes family.</text>
</comment>
<dbReference type="GO" id="GO:0019450">
    <property type="term" value="P:L-cysteine catabolic process to pyruvate"/>
    <property type="evidence" value="ECO:0007669"/>
    <property type="project" value="TreeGrafter"/>
</dbReference>
<keyword evidence="4 10" id="KW-0456">Lyase</keyword>
<reference evidence="10 11" key="1">
    <citation type="submission" date="2012-05" db="EMBL/GenBank/DDBJ databases">
        <title>The Genome Sequence of Sutterella wadsworthensis 2_1_59BFAA.</title>
        <authorList>
            <consortium name="The Broad Institute Genome Sequencing Platform"/>
            <person name="Earl A."/>
            <person name="Ward D."/>
            <person name="Feldgarden M."/>
            <person name="Gevers D."/>
            <person name="Daigneault M."/>
            <person name="Strauss J."/>
            <person name="Allen-Vercoe E."/>
            <person name="Walker B."/>
            <person name="Young S.K."/>
            <person name="Zeng Q."/>
            <person name="Gargeya S."/>
            <person name="Fitzgerald M."/>
            <person name="Haas B."/>
            <person name="Abouelleil A."/>
            <person name="Alvarado L."/>
            <person name="Arachchi H.M."/>
            <person name="Berlin A.M."/>
            <person name="Chapman S.B."/>
            <person name="Goldberg J."/>
            <person name="Griggs A."/>
            <person name="Gujja S."/>
            <person name="Hansen M."/>
            <person name="Howarth C."/>
            <person name="Imamovic A."/>
            <person name="Larimer J."/>
            <person name="McCowen C."/>
            <person name="Montmayeur A."/>
            <person name="Murphy C."/>
            <person name="Neiman D."/>
            <person name="Pearson M."/>
            <person name="Priest M."/>
            <person name="Roberts A."/>
            <person name="Saif S."/>
            <person name="Shea T."/>
            <person name="Sisk P."/>
            <person name="Sykes S."/>
            <person name="Wortman J."/>
            <person name="Nusbaum C."/>
            <person name="Birren B."/>
        </authorList>
    </citation>
    <scope>NUCLEOTIDE SEQUENCE [LARGE SCALE GENOMIC DNA]</scope>
    <source>
        <strain evidence="10 11">2_1_59BFAA</strain>
    </source>
</reference>
<dbReference type="HOGENOM" id="CLU_018986_5_1_4"/>
<dbReference type="InterPro" id="IPR000277">
    <property type="entry name" value="Cys/Met-Metab_PyrdxlP-dep_enz"/>
</dbReference>
<feature type="modified residue" description="N6-(pyridoxal phosphate)lysine" evidence="8">
    <location>
        <position position="216"/>
    </location>
</feature>
<evidence type="ECO:0000256" key="4">
    <source>
        <dbReference type="ARBA" id="ARBA00023239"/>
    </source>
</evidence>
<evidence type="ECO:0000256" key="1">
    <source>
        <dbReference type="ARBA" id="ARBA00001933"/>
    </source>
</evidence>
<proteinExistence type="inferred from homology"/>
<dbReference type="SUPFAM" id="SSF53383">
    <property type="entry name" value="PLP-dependent transferases"/>
    <property type="match status" value="1"/>
</dbReference>
<dbReference type="STRING" id="742823.HMPREF9465_01230"/>
<evidence type="ECO:0000256" key="9">
    <source>
        <dbReference type="RuleBase" id="RU362118"/>
    </source>
</evidence>
<dbReference type="eggNOG" id="COG0626">
    <property type="taxonomic scope" value="Bacteria"/>
</dbReference>
<name>K1JHK6_9BURK</name>
<dbReference type="PANTHER" id="PTHR43500">
    <property type="entry name" value="CYSTATHIONINE BETA-LYASE-RELATED"/>
    <property type="match status" value="1"/>
</dbReference>
<evidence type="ECO:0000256" key="8">
    <source>
        <dbReference type="PIRSR" id="PIRSR001434-2"/>
    </source>
</evidence>
<sequence>MSMKDLDAATQLVHAGRDWDPEWGYVNPPVVRASTVLHKSCEDMMDRVHDEMACRDGKPCYGSYGGPAHKAFYSAMKTLEGPNAAGAWAFSTGLAATTTPLFAFVRAGCHALFSDSIYGPTREFAEQILRTMGVDVEFFDPVASPEAIEAMMRPETTLLMMENPGSHSFEMSDVPGIAAACRRHGVTSVIDNTWATPLYFKPLDHGVDMVVHAATKYIAGHSDLLMGVVVCNERVWPAVYRTAVRLGQAASPDDVYLAYRGLHTMGVRVAHAAKSAERIVHWLLERPEVETVRWPALESDPSHAIWKRDYTGATSLFAVVFRPEYDGRLAPFVDALKLFGRGYSWGGYESLLIPSYGTRSVCKSTFSRMVRIAVGLESPDDLIADLEQALKRLRD</sequence>
<protein>
    <submittedName>
        <fullName evidence="10">Cystathionine beta-lyase</fullName>
    </submittedName>
</protein>
<dbReference type="GO" id="GO:0047804">
    <property type="term" value="F:cysteine-S-conjugate beta-lyase activity"/>
    <property type="evidence" value="ECO:0007669"/>
    <property type="project" value="UniProtKB-EC"/>
</dbReference>
<comment type="catalytic activity">
    <reaction evidence="7">
        <text>an S-substituted L-cysteine + H2O = a thiol + pyruvate + NH4(+)</text>
        <dbReference type="Rhea" id="RHEA:18121"/>
        <dbReference type="ChEBI" id="CHEBI:15361"/>
        <dbReference type="ChEBI" id="CHEBI:15377"/>
        <dbReference type="ChEBI" id="CHEBI:28938"/>
        <dbReference type="ChEBI" id="CHEBI:29256"/>
        <dbReference type="ChEBI" id="CHEBI:58717"/>
        <dbReference type="EC" id="4.4.1.13"/>
    </reaction>
</comment>
<comment type="pathway">
    <text evidence="5">Amino-acid biosynthesis; L-methionine biosynthesis via de novo pathway; L-homocysteine from L-cystathionine: step 1/1.</text>
</comment>
<dbReference type="NCBIfam" id="TIGR01324">
    <property type="entry name" value="cysta_beta_ly_B"/>
    <property type="match status" value="1"/>
</dbReference>
<keyword evidence="11" id="KW-1185">Reference proteome</keyword>
<dbReference type="Gene3D" id="3.40.640.10">
    <property type="entry name" value="Type I PLP-dependent aspartate aminotransferase-like (Major domain)"/>
    <property type="match status" value="1"/>
</dbReference>
<dbReference type="InterPro" id="IPR015421">
    <property type="entry name" value="PyrdxlP-dep_Trfase_major"/>
</dbReference>
<comment type="catalytic activity">
    <reaction evidence="6">
        <text>L,L-cystathionine + H2O = L-homocysteine + pyruvate + NH4(+)</text>
        <dbReference type="Rhea" id="RHEA:13965"/>
        <dbReference type="ChEBI" id="CHEBI:15361"/>
        <dbReference type="ChEBI" id="CHEBI:15377"/>
        <dbReference type="ChEBI" id="CHEBI:28938"/>
        <dbReference type="ChEBI" id="CHEBI:58161"/>
        <dbReference type="ChEBI" id="CHEBI:58199"/>
    </reaction>
</comment>
<dbReference type="PIRSF" id="PIRSF001434">
    <property type="entry name" value="CGS"/>
    <property type="match status" value="1"/>
</dbReference>
<dbReference type="EMBL" id="ADMG01000031">
    <property type="protein sequence ID" value="EKB31125.1"/>
    <property type="molecule type" value="Genomic_DNA"/>
</dbReference>
<gene>
    <name evidence="10" type="ORF">HMPREF9465_01230</name>
</gene>
<dbReference type="InterPro" id="IPR054542">
    <property type="entry name" value="Cys_met_metab_PP"/>
</dbReference>
<comment type="cofactor">
    <cofactor evidence="1 9">
        <name>pyridoxal 5'-phosphate</name>
        <dbReference type="ChEBI" id="CHEBI:597326"/>
    </cofactor>
</comment>
<dbReference type="InterPro" id="IPR015424">
    <property type="entry name" value="PyrdxlP-dep_Trfase"/>
</dbReference>
<keyword evidence="3 8" id="KW-0663">Pyridoxal phosphate</keyword>
<evidence type="ECO:0000256" key="7">
    <source>
        <dbReference type="ARBA" id="ARBA00047625"/>
    </source>
</evidence>
<dbReference type="Proteomes" id="UP000005835">
    <property type="component" value="Unassembled WGS sequence"/>
</dbReference>
<evidence type="ECO:0000313" key="10">
    <source>
        <dbReference type="EMBL" id="EKB31125.1"/>
    </source>
</evidence>
<comment type="caution">
    <text evidence="10">The sequence shown here is derived from an EMBL/GenBank/DDBJ whole genome shotgun (WGS) entry which is preliminary data.</text>
</comment>
<dbReference type="Pfam" id="PF01053">
    <property type="entry name" value="Cys_Met_Meta_PP"/>
    <property type="match status" value="1"/>
</dbReference>
<dbReference type="PANTHER" id="PTHR43500:SF1">
    <property type="entry name" value="CYSTATHIONINE BETA-LYASE-RELATED"/>
    <property type="match status" value="1"/>
</dbReference>
<evidence type="ECO:0000313" key="11">
    <source>
        <dbReference type="Proteomes" id="UP000005835"/>
    </source>
</evidence>
<dbReference type="GO" id="GO:0030170">
    <property type="term" value="F:pyridoxal phosphate binding"/>
    <property type="evidence" value="ECO:0007669"/>
    <property type="project" value="InterPro"/>
</dbReference>
<dbReference type="FunFam" id="3.40.640.10:FF:000046">
    <property type="entry name" value="Cystathionine gamma-lyase"/>
    <property type="match status" value="1"/>
</dbReference>
<accession>K1JHK6</accession>
<dbReference type="GO" id="GO:0019346">
    <property type="term" value="P:transsulfuration"/>
    <property type="evidence" value="ECO:0007669"/>
    <property type="project" value="InterPro"/>
</dbReference>
<evidence type="ECO:0000256" key="6">
    <source>
        <dbReference type="ARBA" id="ARBA00047517"/>
    </source>
</evidence>
<organism evidence="10 11">
    <name type="scientific">Sutterella wadsworthensis 2_1_59BFAA</name>
    <dbReference type="NCBI Taxonomy" id="742823"/>
    <lineage>
        <taxon>Bacteria</taxon>
        <taxon>Pseudomonadati</taxon>
        <taxon>Pseudomonadota</taxon>
        <taxon>Betaproteobacteria</taxon>
        <taxon>Burkholderiales</taxon>
        <taxon>Sutterellaceae</taxon>
        <taxon>Sutterella</taxon>
    </lineage>
</organism>
<evidence type="ECO:0000256" key="3">
    <source>
        <dbReference type="ARBA" id="ARBA00022898"/>
    </source>
</evidence>
<evidence type="ECO:0000256" key="5">
    <source>
        <dbReference type="ARBA" id="ARBA00046315"/>
    </source>
</evidence>